<dbReference type="RefSeq" id="WP_035149172.1">
    <property type="nucleotide sequence ID" value="NZ_JAAZWO010000009.1"/>
</dbReference>
<protein>
    <submittedName>
        <fullName evidence="1">Phage tail tube protein</fullName>
    </submittedName>
</protein>
<dbReference type="InterPro" id="IPR018989">
    <property type="entry name" value="DUF2001"/>
</dbReference>
<dbReference type="InterPro" id="IPR038628">
    <property type="entry name" value="XkdM-like_sf"/>
</dbReference>
<organism evidence="1 2">
    <name type="scientific">Clostridium tetanomorphum</name>
    <dbReference type="NCBI Taxonomy" id="1553"/>
    <lineage>
        <taxon>Bacteria</taxon>
        <taxon>Bacillati</taxon>
        <taxon>Bacillota</taxon>
        <taxon>Clostridia</taxon>
        <taxon>Eubacteriales</taxon>
        <taxon>Clostridiaceae</taxon>
        <taxon>Clostridium</taxon>
    </lineage>
</organism>
<keyword evidence="2" id="KW-1185">Reference proteome</keyword>
<reference evidence="1 2" key="1">
    <citation type="submission" date="2020-04" db="EMBL/GenBank/DDBJ databases">
        <title>Genomic insights into acetone-butanol-ethanol (ABE) fermentation by sequencing solventogenic clostridia strains.</title>
        <authorList>
            <person name="Brown S."/>
        </authorList>
    </citation>
    <scope>NUCLEOTIDE SEQUENCE [LARGE SCALE GENOMIC DNA]</scope>
    <source>
        <strain evidence="1 2">DJ011</strain>
    </source>
</reference>
<sequence length="145" mass="16405">MAYDAQKTISGTHGECWIDGEYIGEVMGLEAKVTLTKEEVKMCKSMGKKYKVTGFEGKGTLKMHKVNSRMIKKLADSIKEGRMVVCTIMSKLSDPDSLGAERIVIKDATFDEIKLAGWEAKKIIEDSMPFTFSDYEIYDWIEPEM</sequence>
<evidence type="ECO:0000313" key="2">
    <source>
        <dbReference type="Proteomes" id="UP000563151"/>
    </source>
</evidence>
<gene>
    <name evidence="1" type="ORF">HGG79_09485</name>
</gene>
<dbReference type="Gene3D" id="2.30.110.40">
    <property type="entry name" value="Phage tail tube protein"/>
    <property type="match status" value="1"/>
</dbReference>
<evidence type="ECO:0000313" key="1">
    <source>
        <dbReference type="EMBL" id="MBC2398006.1"/>
    </source>
</evidence>
<dbReference type="AlphaFoldDB" id="A0A923J064"/>
<dbReference type="Proteomes" id="UP000563151">
    <property type="component" value="Unassembled WGS sequence"/>
</dbReference>
<name>A0A923J064_CLOTT</name>
<accession>A0A923J064</accession>
<proteinExistence type="predicted"/>
<comment type="caution">
    <text evidence="1">The sequence shown here is derived from an EMBL/GenBank/DDBJ whole genome shotgun (WGS) entry which is preliminary data.</text>
</comment>
<dbReference type="Pfam" id="PF09393">
    <property type="entry name" value="DUF2001"/>
    <property type="match status" value="1"/>
</dbReference>
<dbReference type="EMBL" id="JAAZWO010000009">
    <property type="protein sequence ID" value="MBC2398006.1"/>
    <property type="molecule type" value="Genomic_DNA"/>
</dbReference>
<dbReference type="SUPFAM" id="SSF69279">
    <property type="entry name" value="Phage tail proteins"/>
    <property type="match status" value="1"/>
</dbReference>